<keyword evidence="3 4" id="KW-0472">Membrane</keyword>
<feature type="transmembrane region" description="Helical" evidence="4">
    <location>
        <begin position="337"/>
        <end position="355"/>
    </location>
</feature>
<feature type="transmembrane region" description="Helical" evidence="4">
    <location>
        <begin position="155"/>
        <end position="175"/>
    </location>
</feature>
<comment type="caution">
    <text evidence="6">The sequence shown here is derived from an EMBL/GenBank/DDBJ whole genome shotgun (WGS) entry which is preliminary data.</text>
</comment>
<dbReference type="InterPro" id="IPR011701">
    <property type="entry name" value="MFS"/>
</dbReference>
<evidence type="ECO:0000256" key="3">
    <source>
        <dbReference type="ARBA" id="ARBA00023136"/>
    </source>
</evidence>
<dbReference type="InterPro" id="IPR020846">
    <property type="entry name" value="MFS_dom"/>
</dbReference>
<evidence type="ECO:0000313" key="7">
    <source>
        <dbReference type="Proteomes" id="UP001521209"/>
    </source>
</evidence>
<dbReference type="PROSITE" id="PS50850">
    <property type="entry name" value="MFS"/>
    <property type="match status" value="1"/>
</dbReference>
<keyword evidence="1 4" id="KW-0812">Transmembrane</keyword>
<evidence type="ECO:0000259" key="5">
    <source>
        <dbReference type="PROSITE" id="PS50850"/>
    </source>
</evidence>
<protein>
    <submittedName>
        <fullName evidence="6">Oxalate/formate MFS antiporter</fullName>
    </submittedName>
</protein>
<feature type="transmembrane region" description="Helical" evidence="4">
    <location>
        <begin position="312"/>
        <end position="330"/>
    </location>
</feature>
<feature type="transmembrane region" description="Helical" evidence="4">
    <location>
        <begin position="187"/>
        <end position="206"/>
    </location>
</feature>
<dbReference type="InterPro" id="IPR050327">
    <property type="entry name" value="Proton-linked_MCT"/>
</dbReference>
<keyword evidence="7" id="KW-1185">Reference proteome</keyword>
<sequence length="445" mass="46986">MPSNGIPDSNVFGGPGSAGGAVSKRRWWYLILGIICMVMIANLQYGWTLFVLPIHKAHGWAVADIQVAFSLFIALETWPTPIDGWFADTLGPDMGPRVVMGVGGVLVALGWILESRAGSLSMLYLGGALGGLGAGAVYTTAVGNAVKWFKDRRGLAVGLTAAGFGAGAALTIIPIRLVIAAGGYTTALFWFGLIQGGIVLIVSQFIRAPKQGEAPAVTQVKVQQSARSHTTPQMLAQPVFWVLYVLFILMAAGGLMAAANMAGIAKSYHVANIVVFAGATALSVGLIFANVMNGVARPLFGWVSDNIGCSNTMAISFGLGAVAYFMMTVVGHYAVGFILFAGLIFVCWGQIFSLFPTMCTDLFGPKYATTNLSCLYTSKGIAGFLVPLASLLVARTHNWSAALYLVTAINVVAVVLVLLVLRPAETRYHAGEVALGFEERQRPAE</sequence>
<proteinExistence type="predicted"/>
<feature type="transmembrane region" description="Helical" evidence="4">
    <location>
        <begin position="401"/>
        <end position="421"/>
    </location>
</feature>
<feature type="transmembrane region" description="Helical" evidence="4">
    <location>
        <begin position="57"/>
        <end position="75"/>
    </location>
</feature>
<dbReference type="InterPro" id="IPR036259">
    <property type="entry name" value="MFS_trans_sf"/>
</dbReference>
<dbReference type="EMBL" id="JAKGBZ010000013">
    <property type="protein sequence ID" value="MCF3946781.1"/>
    <property type="molecule type" value="Genomic_DNA"/>
</dbReference>
<dbReference type="Proteomes" id="UP001521209">
    <property type="component" value="Unassembled WGS sequence"/>
</dbReference>
<evidence type="ECO:0000256" key="1">
    <source>
        <dbReference type="ARBA" id="ARBA00022692"/>
    </source>
</evidence>
<dbReference type="NCBIfam" id="TIGR04259">
    <property type="entry name" value="oxa_formateAnti"/>
    <property type="match status" value="1"/>
</dbReference>
<organism evidence="6 7">
    <name type="scientific">Acidiphilium iwatense</name>
    <dbReference type="NCBI Taxonomy" id="768198"/>
    <lineage>
        <taxon>Bacteria</taxon>
        <taxon>Pseudomonadati</taxon>
        <taxon>Pseudomonadota</taxon>
        <taxon>Alphaproteobacteria</taxon>
        <taxon>Acetobacterales</taxon>
        <taxon>Acidocellaceae</taxon>
        <taxon>Acidiphilium</taxon>
    </lineage>
</organism>
<dbReference type="CDD" id="cd17353">
    <property type="entry name" value="MFS_OFA_like"/>
    <property type="match status" value="1"/>
</dbReference>
<keyword evidence="2 4" id="KW-1133">Transmembrane helix</keyword>
<dbReference type="InterPro" id="IPR026355">
    <property type="entry name" value="Oxa/Form_antiport"/>
</dbReference>
<feature type="transmembrane region" description="Helical" evidence="4">
    <location>
        <begin position="122"/>
        <end position="143"/>
    </location>
</feature>
<gene>
    <name evidence="6" type="primary">oxlT</name>
    <name evidence="6" type="ORF">L2A60_08820</name>
</gene>
<dbReference type="Pfam" id="PF07690">
    <property type="entry name" value="MFS_1"/>
    <property type="match status" value="1"/>
</dbReference>
<feature type="transmembrane region" description="Helical" evidence="4">
    <location>
        <begin position="375"/>
        <end position="394"/>
    </location>
</feature>
<feature type="transmembrane region" description="Helical" evidence="4">
    <location>
        <begin position="270"/>
        <end position="292"/>
    </location>
</feature>
<evidence type="ECO:0000256" key="2">
    <source>
        <dbReference type="ARBA" id="ARBA00022989"/>
    </source>
</evidence>
<feature type="transmembrane region" description="Helical" evidence="4">
    <location>
        <begin position="95"/>
        <end position="113"/>
    </location>
</feature>
<dbReference type="PANTHER" id="PTHR11360:SF304">
    <property type="entry name" value="MFS DOMAIN-CONTAINING PROTEIN"/>
    <property type="match status" value="1"/>
</dbReference>
<feature type="transmembrane region" description="Helical" evidence="4">
    <location>
        <begin position="27"/>
        <end position="45"/>
    </location>
</feature>
<dbReference type="RefSeq" id="WP_235704017.1">
    <property type="nucleotide sequence ID" value="NZ_JAKGBZ010000013.1"/>
</dbReference>
<feature type="transmembrane region" description="Helical" evidence="4">
    <location>
        <begin position="239"/>
        <end position="258"/>
    </location>
</feature>
<evidence type="ECO:0000313" key="6">
    <source>
        <dbReference type="EMBL" id="MCF3946781.1"/>
    </source>
</evidence>
<name>A0ABS9DYM2_9PROT</name>
<evidence type="ECO:0000256" key="4">
    <source>
        <dbReference type="SAM" id="Phobius"/>
    </source>
</evidence>
<feature type="domain" description="Major facilitator superfamily (MFS) profile" evidence="5">
    <location>
        <begin position="30"/>
        <end position="425"/>
    </location>
</feature>
<dbReference type="SUPFAM" id="SSF103473">
    <property type="entry name" value="MFS general substrate transporter"/>
    <property type="match status" value="1"/>
</dbReference>
<reference evidence="6 7" key="1">
    <citation type="submission" date="2022-01" db="EMBL/GenBank/DDBJ databases">
        <authorList>
            <person name="Won M."/>
            <person name="Kim S.-J."/>
            <person name="Kwon S.-W."/>
        </authorList>
    </citation>
    <scope>NUCLEOTIDE SEQUENCE [LARGE SCALE GENOMIC DNA]</scope>
    <source>
        <strain evidence="6 7">KCTC 23505</strain>
    </source>
</reference>
<accession>A0ABS9DYM2</accession>
<dbReference type="PANTHER" id="PTHR11360">
    <property type="entry name" value="MONOCARBOXYLATE TRANSPORTER"/>
    <property type="match status" value="1"/>
</dbReference>
<dbReference type="Gene3D" id="1.20.1250.20">
    <property type="entry name" value="MFS general substrate transporter like domains"/>
    <property type="match status" value="2"/>
</dbReference>